<comment type="caution">
    <text evidence="1">The sequence shown here is derived from an EMBL/GenBank/DDBJ whole genome shotgun (WGS) entry which is preliminary data.</text>
</comment>
<evidence type="ECO:0000313" key="1">
    <source>
        <dbReference type="EMBL" id="KAI4859294.1"/>
    </source>
</evidence>
<organism evidence="1 2">
    <name type="scientific">Hypoxylon rubiginosum</name>
    <dbReference type="NCBI Taxonomy" id="110542"/>
    <lineage>
        <taxon>Eukaryota</taxon>
        <taxon>Fungi</taxon>
        <taxon>Dikarya</taxon>
        <taxon>Ascomycota</taxon>
        <taxon>Pezizomycotina</taxon>
        <taxon>Sordariomycetes</taxon>
        <taxon>Xylariomycetidae</taxon>
        <taxon>Xylariales</taxon>
        <taxon>Hypoxylaceae</taxon>
        <taxon>Hypoxylon</taxon>
    </lineage>
</organism>
<keyword evidence="2" id="KW-1185">Reference proteome</keyword>
<dbReference type="Proteomes" id="UP001497700">
    <property type="component" value="Unassembled WGS sequence"/>
</dbReference>
<name>A0ACB9YIX1_9PEZI</name>
<dbReference type="EMBL" id="MU393643">
    <property type="protein sequence ID" value="KAI4859294.1"/>
    <property type="molecule type" value="Genomic_DNA"/>
</dbReference>
<sequence length="252" mass="27610">MSAQAATQAETPDLPPSYSEAASASPDPANETLEPIILVLAGQTIHAETASTAPLYHLDRGIESLSRATFKVTLERVERAVRTSPENEPSLRDYRRHVYTLEQTWTTPLYTLPSSCPRFFARAVSRRALGHVGLKKAGLLRSAVKALPVDVAGRGNELGVPGFVRDARPLFELRRKDGRWEWAGRDGGAVAVEDDGEGTHRLIVTAPLLRETLDALVALWCCRLWESSAERAEDLPQGMDGGESTLCLIIRE</sequence>
<gene>
    <name evidence="1" type="ORF">F4820DRAFT_467160</name>
</gene>
<reference evidence="1 2" key="1">
    <citation type="journal article" date="2022" name="New Phytol.">
        <title>Ecological generalism drives hyperdiversity of secondary metabolite gene clusters in xylarialean endophytes.</title>
        <authorList>
            <person name="Franco M.E.E."/>
            <person name="Wisecaver J.H."/>
            <person name="Arnold A.E."/>
            <person name="Ju Y.M."/>
            <person name="Slot J.C."/>
            <person name="Ahrendt S."/>
            <person name="Moore L.P."/>
            <person name="Eastman K.E."/>
            <person name="Scott K."/>
            <person name="Konkel Z."/>
            <person name="Mondo S.J."/>
            <person name="Kuo A."/>
            <person name="Hayes R.D."/>
            <person name="Haridas S."/>
            <person name="Andreopoulos B."/>
            <person name="Riley R."/>
            <person name="LaButti K."/>
            <person name="Pangilinan J."/>
            <person name="Lipzen A."/>
            <person name="Amirebrahimi M."/>
            <person name="Yan J."/>
            <person name="Adam C."/>
            <person name="Keymanesh K."/>
            <person name="Ng V."/>
            <person name="Louie K."/>
            <person name="Northen T."/>
            <person name="Drula E."/>
            <person name="Henrissat B."/>
            <person name="Hsieh H.M."/>
            <person name="Youens-Clark K."/>
            <person name="Lutzoni F."/>
            <person name="Miadlikowska J."/>
            <person name="Eastwood D.C."/>
            <person name="Hamelin R.C."/>
            <person name="Grigoriev I.V."/>
            <person name="U'Ren J.M."/>
        </authorList>
    </citation>
    <scope>NUCLEOTIDE SEQUENCE [LARGE SCALE GENOMIC DNA]</scope>
    <source>
        <strain evidence="1 2">CBS 119005</strain>
    </source>
</reference>
<accession>A0ACB9YIX1</accession>
<protein>
    <submittedName>
        <fullName evidence="1">Uncharacterized protein</fullName>
    </submittedName>
</protein>
<proteinExistence type="predicted"/>
<evidence type="ECO:0000313" key="2">
    <source>
        <dbReference type="Proteomes" id="UP001497700"/>
    </source>
</evidence>